<organism evidence="2 3">
    <name type="scientific">Asanoa ferruginea</name>
    <dbReference type="NCBI Taxonomy" id="53367"/>
    <lineage>
        <taxon>Bacteria</taxon>
        <taxon>Bacillati</taxon>
        <taxon>Actinomycetota</taxon>
        <taxon>Actinomycetes</taxon>
        <taxon>Micromonosporales</taxon>
        <taxon>Micromonosporaceae</taxon>
        <taxon>Asanoa</taxon>
    </lineage>
</organism>
<dbReference type="SUPFAM" id="SSF160631">
    <property type="entry name" value="SMI1/KNR4-like"/>
    <property type="match status" value="1"/>
</dbReference>
<dbReference type="AlphaFoldDB" id="A0A3E0A1L2"/>
<evidence type="ECO:0000313" key="2">
    <source>
        <dbReference type="EMBL" id="REG00151.1"/>
    </source>
</evidence>
<proteinExistence type="predicted"/>
<protein>
    <recommendedName>
        <fullName evidence="1">Knr4/Smi1-like domain-containing protein</fullName>
    </recommendedName>
</protein>
<dbReference type="OrthoDB" id="3698952at2"/>
<accession>A0A3E0A1L2</accession>
<gene>
    <name evidence="2" type="ORF">DFJ67_6201</name>
</gene>
<dbReference type="InterPro" id="IPR018958">
    <property type="entry name" value="Knr4/Smi1-like_dom"/>
</dbReference>
<feature type="domain" description="Knr4/Smi1-like" evidence="1">
    <location>
        <begin position="41"/>
        <end position="156"/>
    </location>
</feature>
<comment type="caution">
    <text evidence="2">The sequence shown here is derived from an EMBL/GenBank/DDBJ whole genome shotgun (WGS) entry which is preliminary data.</text>
</comment>
<keyword evidence="3" id="KW-1185">Reference proteome</keyword>
<dbReference type="RefSeq" id="WP_116071474.1">
    <property type="nucleotide sequence ID" value="NZ_BONB01000003.1"/>
</dbReference>
<evidence type="ECO:0000259" key="1">
    <source>
        <dbReference type="SMART" id="SM00860"/>
    </source>
</evidence>
<dbReference type="InterPro" id="IPR037883">
    <property type="entry name" value="Knr4/Smi1-like_sf"/>
</dbReference>
<dbReference type="SMART" id="SM00860">
    <property type="entry name" value="SMI1_KNR4"/>
    <property type="match status" value="1"/>
</dbReference>
<dbReference type="EMBL" id="QUMQ01000001">
    <property type="protein sequence ID" value="REG00151.1"/>
    <property type="molecule type" value="Genomic_DNA"/>
</dbReference>
<reference evidence="2 3" key="1">
    <citation type="submission" date="2018-08" db="EMBL/GenBank/DDBJ databases">
        <title>Sequencing the genomes of 1000 actinobacteria strains.</title>
        <authorList>
            <person name="Klenk H.-P."/>
        </authorList>
    </citation>
    <scope>NUCLEOTIDE SEQUENCE [LARGE SCALE GENOMIC DNA]</scope>
    <source>
        <strain evidence="2 3">DSM 44099</strain>
    </source>
</reference>
<sequence length="237" mass="26902">MTDEFDLHAELAIGVRDAAGAWGFLRRFADRYATPIVAGDGRDEEELRKAETRLGFSLPPSLRAVYELIGKRHDLTRSQDRLLGPDQVCVDDTGQVLVFRVENQDVAQWGVPLSAVAEPDPPVVFRLRQAERTWRPFLERTSLACVEMVLSEWMLSGDTFTNDRELDDAAVAVLEKRFRRLPMPDYPCWAGPDRPTRWFDGFGTVLREDAETWLWVRAASADGITAVRRELPGVWLS</sequence>
<evidence type="ECO:0000313" key="3">
    <source>
        <dbReference type="Proteomes" id="UP000256913"/>
    </source>
</evidence>
<dbReference type="Proteomes" id="UP000256913">
    <property type="component" value="Unassembled WGS sequence"/>
</dbReference>
<name>A0A3E0A1L2_9ACTN</name>